<dbReference type="SUPFAM" id="SSF88659">
    <property type="entry name" value="Sigma3 and sigma4 domains of RNA polymerase sigma factors"/>
    <property type="match status" value="1"/>
</dbReference>
<gene>
    <name evidence="9" type="ORF">KAJ83_10010</name>
</gene>
<dbReference type="InterPro" id="IPR036388">
    <property type="entry name" value="WH-like_DNA-bd_sf"/>
</dbReference>
<evidence type="ECO:0000256" key="5">
    <source>
        <dbReference type="ARBA" id="ARBA00023163"/>
    </source>
</evidence>
<accession>A0A8J7RZ40</accession>
<evidence type="ECO:0000256" key="2">
    <source>
        <dbReference type="ARBA" id="ARBA00023015"/>
    </source>
</evidence>
<dbReference type="SUPFAM" id="SSF88946">
    <property type="entry name" value="Sigma2 domain of RNA polymerase sigma factors"/>
    <property type="match status" value="1"/>
</dbReference>
<feature type="domain" description="RNA polymerase sigma factor 70 region 4 type 2" evidence="8">
    <location>
        <begin position="137"/>
        <end position="183"/>
    </location>
</feature>
<sequence length="202" mass="22457">MLSFVSWSDSILRIAPLPGRRHPVPDLRGRLQDQAARLYGYAMALTRNPEDAEDLVQETFIKAMTADRHPADAAAFRAWLFRILRNLFLDQRRWAARAEAYRQAVRDAASDGELSDTTHPGRKDAAAITILTVRFGLMKLAPHQREILALIDVAGFSYAEASDLLDVPIGTVMSRISRARAHLIAAIDDSNIVPLPTRSGRS</sequence>
<dbReference type="InterPro" id="IPR013249">
    <property type="entry name" value="RNA_pol_sigma70_r4_t2"/>
</dbReference>
<dbReference type="Pfam" id="PF08281">
    <property type="entry name" value="Sigma70_r4_2"/>
    <property type="match status" value="1"/>
</dbReference>
<evidence type="ECO:0000256" key="1">
    <source>
        <dbReference type="ARBA" id="ARBA00010641"/>
    </source>
</evidence>
<dbReference type="InterPro" id="IPR013325">
    <property type="entry name" value="RNA_pol_sigma_r2"/>
</dbReference>
<evidence type="ECO:0000259" key="8">
    <source>
        <dbReference type="Pfam" id="PF08281"/>
    </source>
</evidence>
<dbReference type="InterPro" id="IPR013324">
    <property type="entry name" value="RNA_pol_sigma_r3/r4-like"/>
</dbReference>
<dbReference type="GO" id="GO:0003677">
    <property type="term" value="F:DNA binding"/>
    <property type="evidence" value="ECO:0007669"/>
    <property type="project" value="UniProtKB-KW"/>
</dbReference>
<dbReference type="CDD" id="cd06171">
    <property type="entry name" value="Sigma70_r4"/>
    <property type="match status" value="1"/>
</dbReference>
<evidence type="ECO:0000313" key="10">
    <source>
        <dbReference type="Proteomes" id="UP000672602"/>
    </source>
</evidence>
<evidence type="ECO:0000313" key="9">
    <source>
        <dbReference type="EMBL" id="MBP5857342.1"/>
    </source>
</evidence>
<evidence type="ECO:0000256" key="4">
    <source>
        <dbReference type="ARBA" id="ARBA00023125"/>
    </source>
</evidence>
<dbReference type="AlphaFoldDB" id="A0A8J7RZ40"/>
<dbReference type="Proteomes" id="UP000672602">
    <property type="component" value="Unassembled WGS sequence"/>
</dbReference>
<proteinExistence type="inferred from homology"/>
<dbReference type="InterPro" id="IPR000838">
    <property type="entry name" value="RNA_pol_sigma70_ECF_CS"/>
</dbReference>
<dbReference type="InterPro" id="IPR007627">
    <property type="entry name" value="RNA_pol_sigma70_r2"/>
</dbReference>
<dbReference type="Pfam" id="PF04542">
    <property type="entry name" value="Sigma70_r2"/>
    <property type="match status" value="1"/>
</dbReference>
<keyword evidence="4 6" id="KW-0238">DNA-binding</keyword>
<keyword evidence="10" id="KW-1185">Reference proteome</keyword>
<dbReference type="PANTHER" id="PTHR43133">
    <property type="entry name" value="RNA POLYMERASE ECF-TYPE SIGMA FACTO"/>
    <property type="match status" value="1"/>
</dbReference>
<evidence type="ECO:0000256" key="3">
    <source>
        <dbReference type="ARBA" id="ARBA00023082"/>
    </source>
</evidence>
<evidence type="ECO:0000256" key="6">
    <source>
        <dbReference type="RuleBase" id="RU000716"/>
    </source>
</evidence>
<name>A0A8J7RZ40_9PROT</name>
<comment type="caution">
    <text evidence="9">The sequence shown here is derived from an EMBL/GenBank/DDBJ whole genome shotgun (WGS) entry which is preliminary data.</text>
</comment>
<keyword evidence="3 6" id="KW-0731">Sigma factor</keyword>
<dbReference type="GO" id="GO:0016987">
    <property type="term" value="F:sigma factor activity"/>
    <property type="evidence" value="ECO:0007669"/>
    <property type="project" value="UniProtKB-KW"/>
</dbReference>
<comment type="similarity">
    <text evidence="1 6">Belongs to the sigma-70 factor family. ECF subfamily.</text>
</comment>
<dbReference type="NCBIfam" id="TIGR02937">
    <property type="entry name" value="sigma70-ECF"/>
    <property type="match status" value="1"/>
</dbReference>
<dbReference type="PANTHER" id="PTHR43133:SF25">
    <property type="entry name" value="RNA POLYMERASE SIGMA FACTOR RFAY-RELATED"/>
    <property type="match status" value="1"/>
</dbReference>
<dbReference type="Gene3D" id="1.10.1740.10">
    <property type="match status" value="1"/>
</dbReference>
<dbReference type="Gene3D" id="1.10.10.10">
    <property type="entry name" value="Winged helix-like DNA-binding domain superfamily/Winged helix DNA-binding domain"/>
    <property type="match status" value="1"/>
</dbReference>
<dbReference type="InterPro" id="IPR039425">
    <property type="entry name" value="RNA_pol_sigma-70-like"/>
</dbReference>
<dbReference type="InterPro" id="IPR014284">
    <property type="entry name" value="RNA_pol_sigma-70_dom"/>
</dbReference>
<reference evidence="9" key="1">
    <citation type="submission" date="2021-04" db="EMBL/GenBank/DDBJ databases">
        <authorList>
            <person name="Zhang D.-C."/>
        </authorList>
    </citation>
    <scope>NUCLEOTIDE SEQUENCE</scope>
    <source>
        <strain evidence="9">CGMCC 1.15697</strain>
    </source>
</reference>
<keyword evidence="2 6" id="KW-0805">Transcription regulation</keyword>
<feature type="domain" description="RNA polymerase sigma-70 region 2" evidence="7">
    <location>
        <begin position="36"/>
        <end position="96"/>
    </location>
</feature>
<evidence type="ECO:0000259" key="7">
    <source>
        <dbReference type="Pfam" id="PF04542"/>
    </source>
</evidence>
<protein>
    <recommendedName>
        <fullName evidence="6">RNA polymerase sigma factor</fullName>
    </recommendedName>
</protein>
<dbReference type="PROSITE" id="PS01063">
    <property type="entry name" value="SIGMA70_ECF"/>
    <property type="match status" value="1"/>
</dbReference>
<dbReference type="GO" id="GO:0006352">
    <property type="term" value="P:DNA-templated transcription initiation"/>
    <property type="evidence" value="ECO:0007669"/>
    <property type="project" value="InterPro"/>
</dbReference>
<dbReference type="EMBL" id="JAGMWN010000004">
    <property type="protein sequence ID" value="MBP5857342.1"/>
    <property type="molecule type" value="Genomic_DNA"/>
</dbReference>
<organism evidence="9 10">
    <name type="scientific">Marivibrio halodurans</name>
    <dbReference type="NCBI Taxonomy" id="2039722"/>
    <lineage>
        <taxon>Bacteria</taxon>
        <taxon>Pseudomonadati</taxon>
        <taxon>Pseudomonadota</taxon>
        <taxon>Alphaproteobacteria</taxon>
        <taxon>Rhodospirillales</taxon>
        <taxon>Rhodospirillaceae</taxon>
        <taxon>Marivibrio</taxon>
    </lineage>
</organism>
<keyword evidence="5 6" id="KW-0804">Transcription</keyword>